<name>A0A150FZ98_GONPE</name>
<feature type="compositionally biased region" description="Basic and acidic residues" evidence="1">
    <location>
        <begin position="20"/>
        <end position="46"/>
    </location>
</feature>
<comment type="caution">
    <text evidence="2">The sequence shown here is derived from an EMBL/GenBank/DDBJ whole genome shotgun (WGS) entry which is preliminary data.</text>
</comment>
<dbReference type="EMBL" id="LSYV01000110">
    <property type="protein sequence ID" value="KXZ42924.1"/>
    <property type="molecule type" value="Genomic_DNA"/>
</dbReference>
<reference evidence="3" key="1">
    <citation type="journal article" date="2016" name="Nat. Commun.">
        <title>The Gonium pectorale genome demonstrates co-option of cell cycle regulation during the evolution of multicellularity.</title>
        <authorList>
            <person name="Hanschen E.R."/>
            <person name="Marriage T.N."/>
            <person name="Ferris P.J."/>
            <person name="Hamaji T."/>
            <person name="Toyoda A."/>
            <person name="Fujiyama A."/>
            <person name="Neme R."/>
            <person name="Noguchi H."/>
            <person name="Minakuchi Y."/>
            <person name="Suzuki M."/>
            <person name="Kawai-Toyooka H."/>
            <person name="Smith D.R."/>
            <person name="Sparks H."/>
            <person name="Anderson J."/>
            <person name="Bakaric R."/>
            <person name="Luria V."/>
            <person name="Karger A."/>
            <person name="Kirschner M.W."/>
            <person name="Durand P.M."/>
            <person name="Michod R.E."/>
            <person name="Nozaki H."/>
            <person name="Olson B.J."/>
        </authorList>
    </citation>
    <scope>NUCLEOTIDE SEQUENCE [LARGE SCALE GENOMIC DNA]</scope>
    <source>
        <strain evidence="3">NIES-2863</strain>
    </source>
</reference>
<evidence type="ECO:0000313" key="3">
    <source>
        <dbReference type="Proteomes" id="UP000075714"/>
    </source>
</evidence>
<evidence type="ECO:0000313" key="2">
    <source>
        <dbReference type="EMBL" id="KXZ42924.1"/>
    </source>
</evidence>
<evidence type="ECO:0000256" key="1">
    <source>
        <dbReference type="SAM" id="MobiDB-lite"/>
    </source>
</evidence>
<gene>
    <name evidence="2" type="ORF">GPECTOR_110g216</name>
</gene>
<organism evidence="2 3">
    <name type="scientific">Gonium pectorale</name>
    <name type="common">Green alga</name>
    <dbReference type="NCBI Taxonomy" id="33097"/>
    <lineage>
        <taxon>Eukaryota</taxon>
        <taxon>Viridiplantae</taxon>
        <taxon>Chlorophyta</taxon>
        <taxon>core chlorophytes</taxon>
        <taxon>Chlorophyceae</taxon>
        <taxon>CS clade</taxon>
        <taxon>Chlamydomonadales</taxon>
        <taxon>Volvocaceae</taxon>
        <taxon>Gonium</taxon>
    </lineage>
</organism>
<protein>
    <submittedName>
        <fullName evidence="2">Uncharacterized protein</fullName>
    </submittedName>
</protein>
<proteinExistence type="predicted"/>
<keyword evidence="3" id="KW-1185">Reference proteome</keyword>
<feature type="region of interest" description="Disordered" evidence="1">
    <location>
        <begin position="1"/>
        <end position="46"/>
    </location>
</feature>
<dbReference type="Proteomes" id="UP000075714">
    <property type="component" value="Unassembled WGS sequence"/>
</dbReference>
<sequence length="179" mass="19262">MRDLKRSSPDSDGCDGASKVAREDNQSEADADAKPQSERELLQDRSSALERRAEDLAFKKFMLETLVRDFHCRVCDRIITGKPPPPGESPVLPAGANCKAVDAFIQAVGMSPADFAAAAEAGHGDPTNGMHAGARADAELESEAKRLMACGAVRLLKDELPAACLFIEHFAKVKEHLFA</sequence>
<dbReference type="AlphaFoldDB" id="A0A150FZ98"/>
<accession>A0A150FZ98</accession>